<keyword evidence="11" id="KW-1185">Reference proteome</keyword>
<dbReference type="PRINTS" id="PR00364">
    <property type="entry name" value="DISEASERSIST"/>
</dbReference>
<feature type="domain" description="Disease resistance R13L4/SHOC-2-like LRR" evidence="9">
    <location>
        <begin position="473"/>
        <end position="781"/>
    </location>
</feature>
<dbReference type="GO" id="GO:0043531">
    <property type="term" value="F:ADP binding"/>
    <property type="evidence" value="ECO:0007669"/>
    <property type="project" value="InterPro"/>
</dbReference>
<dbReference type="Gramene" id="ESW05606">
    <property type="protein sequence ID" value="ESW05606"/>
    <property type="gene ID" value="PHAVU_011G194000g"/>
</dbReference>
<dbReference type="SUPFAM" id="SSF52058">
    <property type="entry name" value="L domain-like"/>
    <property type="match status" value="2"/>
</dbReference>
<dbReference type="Pfam" id="PF18052">
    <property type="entry name" value="Rx_N"/>
    <property type="match status" value="1"/>
</dbReference>
<feature type="domain" description="Disease resistance protein winged helix" evidence="8">
    <location>
        <begin position="389"/>
        <end position="417"/>
    </location>
</feature>
<keyword evidence="5" id="KW-0732">Signal</keyword>
<dbReference type="Proteomes" id="UP000000226">
    <property type="component" value="Chromosome 11"/>
</dbReference>
<dbReference type="GO" id="GO:0006952">
    <property type="term" value="P:defense response"/>
    <property type="evidence" value="ECO:0007669"/>
    <property type="project" value="UniProtKB-KW"/>
</dbReference>
<dbReference type="OMA" id="VELHITQ"/>
<dbReference type="PANTHER" id="PTHR36766:SF40">
    <property type="entry name" value="DISEASE RESISTANCE PROTEIN RGA3"/>
    <property type="match status" value="1"/>
</dbReference>
<sequence>MPLLETLGGALFGAVLQLLLDKLDSQQILDYFGGTKLDGRLLKKLKRKLMDINAVIDDAEQKQFTNSLVKQWLHEVRDALYDAEDLLDQIDYEFSKTQLKAEFQSSASKVSSFQSKIIELLDDLQSLLDQKLVQDFKISSGVGSGLGNKVSQKRNESSSLVAQEVIHGRDEDKKNILDWLISDNNNHNQLSILSIVGMGGMAILESILKETDNSRNLEMVQGRFKEKLKGMKFLLVLDDVWNEHRDQWKSLQTALKYGAKGSKILITTRINKVASIMESSNTHQLKQLQKDHSWQVFAKYAFQDDNSKSNSVLEEIGIKIVEKCQGLPLALETVGGLLQSKSYVSEWKGVLRSGIWDLPIEDSKIIPALLLSYYHLPSHLKRCFAYCALFPKGHKFDKESLILSWMAENFLQCSHQTKYVSGEMCYRLGVDRPGSIPKTTRHFSTVKNPVKCDEYKSLCDAKRLRTFRSIYRNCGMSIQELISNFKFLRLLSLPDCRNIKEVPDTIVNLIHLRSLDLSFTDIERLPDSICSLYNLQVLKLNCCYLLKELPSTLHELTKLRRLELIETSLRKAPVLFGTLKNLQVWMGKFEVSKSSNIQQLGELDVHGELSIKNLENMVNPCDALVVALKKKTNLRNTNESIKEREILENLQPCRHLEKLSIYGYGGTQFPRWLSDNSLLNVVSLTLNNCKHCLQLPSLGLLTSLKYLKIFCLLQIVRIDANFYGNSSSAFASLETLIFHDMPEWDEWECKTSAFPSLRYLSVSNCPKLKGHLSEHLSHLKYQTIDVCKQLKIEGVKMETSPFDMIGHHLHSLRIFFCSDMNIPINHCYGFLVELHITQSCDSLANFPLDLFPKLRELDLVDCRNLQIISQGHPHRHLKSMRIEKCSEFELFPDEGLFAPQLEKFSIEGLEKLKLMPKRMSALLPSLNYLNINNCPGVELSDECLPFNLKHIYLLNCSKLVASLKKEVWGKNPYLEFLSVEKDDMEYFPDEGLLPQSLTELRIKDCLNLKKLDYRGLCHLSSLQKLFLSKCPILQCLPEEGLPESISQLIITDCPLLKQRYKK</sequence>
<dbReference type="eggNOG" id="KOG4658">
    <property type="taxonomic scope" value="Eukaryota"/>
</dbReference>
<dbReference type="Pfam" id="PF00931">
    <property type="entry name" value="NB-ARC"/>
    <property type="match status" value="1"/>
</dbReference>
<evidence type="ECO:0000256" key="4">
    <source>
        <dbReference type="ARBA" id="ARBA00022840"/>
    </source>
</evidence>
<keyword evidence="1" id="KW-0677">Repeat</keyword>
<dbReference type="InterPro" id="IPR027417">
    <property type="entry name" value="P-loop_NTPase"/>
</dbReference>
<dbReference type="InterPro" id="IPR002182">
    <property type="entry name" value="NB-ARC"/>
</dbReference>
<dbReference type="OrthoDB" id="2973320at2759"/>
<dbReference type="Gene3D" id="3.40.50.300">
    <property type="entry name" value="P-loop containing nucleotide triphosphate hydrolases"/>
    <property type="match status" value="1"/>
</dbReference>
<evidence type="ECO:0000256" key="5">
    <source>
        <dbReference type="SAM" id="SignalP"/>
    </source>
</evidence>
<evidence type="ECO:0000259" key="6">
    <source>
        <dbReference type="Pfam" id="PF00931"/>
    </source>
</evidence>
<keyword evidence="4" id="KW-0067">ATP-binding</keyword>
<dbReference type="InterPro" id="IPR042197">
    <property type="entry name" value="Apaf_helical"/>
</dbReference>
<dbReference type="Pfam" id="PF23598">
    <property type="entry name" value="LRR_14"/>
    <property type="match status" value="1"/>
</dbReference>
<evidence type="ECO:0000259" key="9">
    <source>
        <dbReference type="Pfam" id="PF23598"/>
    </source>
</evidence>
<dbReference type="InterPro" id="IPR058922">
    <property type="entry name" value="WHD_DRP"/>
</dbReference>
<evidence type="ECO:0000259" key="8">
    <source>
        <dbReference type="Pfam" id="PF23559"/>
    </source>
</evidence>
<dbReference type="Gene3D" id="3.80.10.10">
    <property type="entry name" value="Ribonuclease Inhibitor"/>
    <property type="match status" value="3"/>
</dbReference>
<accession>V7AN51</accession>
<dbReference type="Gene3D" id="1.10.10.10">
    <property type="entry name" value="Winged helix-like DNA-binding domain superfamily/Winged helix DNA-binding domain"/>
    <property type="match status" value="1"/>
</dbReference>
<evidence type="ECO:0000256" key="2">
    <source>
        <dbReference type="ARBA" id="ARBA00022741"/>
    </source>
</evidence>
<evidence type="ECO:0008006" key="12">
    <source>
        <dbReference type="Google" id="ProtNLM"/>
    </source>
</evidence>
<evidence type="ECO:0000313" key="10">
    <source>
        <dbReference type="EMBL" id="ESW05606.1"/>
    </source>
</evidence>
<evidence type="ECO:0000256" key="1">
    <source>
        <dbReference type="ARBA" id="ARBA00022737"/>
    </source>
</evidence>
<dbReference type="GO" id="GO:0005524">
    <property type="term" value="F:ATP binding"/>
    <property type="evidence" value="ECO:0007669"/>
    <property type="project" value="UniProtKB-KW"/>
</dbReference>
<dbReference type="InterPro" id="IPR041118">
    <property type="entry name" value="Rx_N"/>
</dbReference>
<dbReference type="EMBL" id="CM002298">
    <property type="protein sequence ID" value="ESW05606.1"/>
    <property type="molecule type" value="Genomic_DNA"/>
</dbReference>
<keyword evidence="2" id="KW-0547">Nucleotide-binding</keyword>
<dbReference type="PANTHER" id="PTHR36766">
    <property type="entry name" value="PLANT BROAD-SPECTRUM MILDEW RESISTANCE PROTEIN RPW8"/>
    <property type="match status" value="1"/>
</dbReference>
<dbReference type="Pfam" id="PF23559">
    <property type="entry name" value="WHD_DRP"/>
    <property type="match status" value="1"/>
</dbReference>
<evidence type="ECO:0000259" key="7">
    <source>
        <dbReference type="Pfam" id="PF18052"/>
    </source>
</evidence>
<feature type="signal peptide" evidence="5">
    <location>
        <begin position="1"/>
        <end position="25"/>
    </location>
</feature>
<evidence type="ECO:0000256" key="3">
    <source>
        <dbReference type="ARBA" id="ARBA00022821"/>
    </source>
</evidence>
<dbReference type="GO" id="GO:0051707">
    <property type="term" value="P:response to other organism"/>
    <property type="evidence" value="ECO:0007669"/>
    <property type="project" value="UniProtKB-ARBA"/>
</dbReference>
<dbReference type="AlphaFoldDB" id="V7AN51"/>
<organism evidence="10 11">
    <name type="scientific">Phaseolus vulgaris</name>
    <name type="common">Kidney bean</name>
    <name type="synonym">French bean</name>
    <dbReference type="NCBI Taxonomy" id="3885"/>
    <lineage>
        <taxon>Eukaryota</taxon>
        <taxon>Viridiplantae</taxon>
        <taxon>Streptophyta</taxon>
        <taxon>Embryophyta</taxon>
        <taxon>Tracheophyta</taxon>
        <taxon>Spermatophyta</taxon>
        <taxon>Magnoliopsida</taxon>
        <taxon>eudicotyledons</taxon>
        <taxon>Gunneridae</taxon>
        <taxon>Pentapetalae</taxon>
        <taxon>rosids</taxon>
        <taxon>fabids</taxon>
        <taxon>Fabales</taxon>
        <taxon>Fabaceae</taxon>
        <taxon>Papilionoideae</taxon>
        <taxon>50 kb inversion clade</taxon>
        <taxon>NPAAA clade</taxon>
        <taxon>indigoferoid/millettioid clade</taxon>
        <taxon>Phaseoleae</taxon>
        <taxon>Phaseolus</taxon>
    </lineage>
</organism>
<feature type="chain" id="PRO_5004753579" description="Disease resistance RPP13-like protein 1" evidence="5">
    <location>
        <begin position="26"/>
        <end position="1062"/>
    </location>
</feature>
<dbReference type="InterPro" id="IPR032675">
    <property type="entry name" value="LRR_dom_sf"/>
</dbReference>
<dbReference type="Gene3D" id="1.20.5.4130">
    <property type="match status" value="1"/>
</dbReference>
<dbReference type="Gene3D" id="1.10.8.430">
    <property type="entry name" value="Helical domain of apoptotic protease-activating factors"/>
    <property type="match status" value="1"/>
</dbReference>
<feature type="domain" description="NB-ARC" evidence="6">
    <location>
        <begin position="204"/>
        <end position="305"/>
    </location>
</feature>
<reference evidence="11" key="1">
    <citation type="journal article" date="2014" name="Nat. Genet.">
        <title>A reference genome for common bean and genome-wide analysis of dual domestications.</title>
        <authorList>
            <person name="Schmutz J."/>
            <person name="McClean P.E."/>
            <person name="Mamidi S."/>
            <person name="Wu G.A."/>
            <person name="Cannon S.B."/>
            <person name="Grimwood J."/>
            <person name="Jenkins J."/>
            <person name="Shu S."/>
            <person name="Song Q."/>
            <person name="Chavarro C."/>
            <person name="Torres-Torres M."/>
            <person name="Geffroy V."/>
            <person name="Moghaddam S.M."/>
            <person name="Gao D."/>
            <person name="Abernathy B."/>
            <person name="Barry K."/>
            <person name="Blair M."/>
            <person name="Brick M.A."/>
            <person name="Chovatia M."/>
            <person name="Gepts P."/>
            <person name="Goodstein D.M."/>
            <person name="Gonzales M."/>
            <person name="Hellsten U."/>
            <person name="Hyten D.L."/>
            <person name="Jia G."/>
            <person name="Kelly J.D."/>
            <person name="Kudrna D."/>
            <person name="Lee R."/>
            <person name="Richard M.M."/>
            <person name="Miklas P.N."/>
            <person name="Osorno J.M."/>
            <person name="Rodrigues J."/>
            <person name="Thareau V."/>
            <person name="Urrea C.A."/>
            <person name="Wang M."/>
            <person name="Yu Y."/>
            <person name="Zhang M."/>
            <person name="Wing R.A."/>
            <person name="Cregan P.B."/>
            <person name="Rokhsar D.S."/>
            <person name="Jackson S.A."/>
        </authorList>
    </citation>
    <scope>NUCLEOTIDE SEQUENCE [LARGE SCALE GENOMIC DNA]</scope>
    <source>
        <strain evidence="11">cv. G19833</strain>
    </source>
</reference>
<protein>
    <recommendedName>
        <fullName evidence="12">Disease resistance RPP13-like protein 1</fullName>
    </recommendedName>
</protein>
<gene>
    <name evidence="10" type="ORF">PHAVU_011G194000g</name>
</gene>
<feature type="domain" description="Disease resistance N-terminal" evidence="7">
    <location>
        <begin position="16"/>
        <end position="105"/>
    </location>
</feature>
<dbReference type="InterPro" id="IPR055414">
    <property type="entry name" value="LRR_R13L4/SHOC2-like"/>
</dbReference>
<name>V7AN51_PHAVU</name>
<evidence type="ECO:0000313" key="11">
    <source>
        <dbReference type="Proteomes" id="UP000000226"/>
    </source>
</evidence>
<keyword evidence="3" id="KW-0611">Plant defense</keyword>
<dbReference type="InterPro" id="IPR036388">
    <property type="entry name" value="WH-like_DNA-bd_sf"/>
</dbReference>
<dbReference type="SUPFAM" id="SSF52540">
    <property type="entry name" value="P-loop containing nucleoside triphosphate hydrolases"/>
    <property type="match status" value="1"/>
</dbReference>
<proteinExistence type="predicted"/>